<comment type="similarity">
    <text evidence="2">Belongs to the unc-93 family.</text>
</comment>
<feature type="transmembrane region" description="Helical" evidence="6">
    <location>
        <begin position="66"/>
        <end position="83"/>
    </location>
</feature>
<accession>A0A8X6GH07</accession>
<keyword evidence="5 6" id="KW-0472">Membrane</keyword>
<dbReference type="Gene3D" id="1.20.1250.20">
    <property type="entry name" value="MFS general substrate transporter like domains"/>
    <property type="match status" value="1"/>
</dbReference>
<evidence type="ECO:0000256" key="1">
    <source>
        <dbReference type="ARBA" id="ARBA00004141"/>
    </source>
</evidence>
<feature type="transmembrane region" description="Helical" evidence="6">
    <location>
        <begin position="18"/>
        <end position="36"/>
    </location>
</feature>
<dbReference type="InterPro" id="IPR010291">
    <property type="entry name" value="Ion_channel_UNC-93"/>
</dbReference>
<feature type="transmembrane region" description="Helical" evidence="6">
    <location>
        <begin position="376"/>
        <end position="403"/>
    </location>
</feature>
<dbReference type="PANTHER" id="PTHR19444:SF13">
    <property type="entry name" value="PROTEIN UNC-93 HOMOLOG A"/>
    <property type="match status" value="1"/>
</dbReference>
<dbReference type="GO" id="GO:0022857">
    <property type="term" value="F:transmembrane transporter activity"/>
    <property type="evidence" value="ECO:0007669"/>
    <property type="project" value="InterPro"/>
</dbReference>
<feature type="transmembrane region" description="Helical" evidence="6">
    <location>
        <begin position="439"/>
        <end position="456"/>
    </location>
</feature>
<dbReference type="GO" id="GO:0043266">
    <property type="term" value="P:regulation of potassium ion transport"/>
    <property type="evidence" value="ECO:0007669"/>
    <property type="project" value="TreeGrafter"/>
</dbReference>
<dbReference type="OrthoDB" id="78663at2759"/>
<name>A0A8X6GH07_TRICU</name>
<evidence type="ECO:0000256" key="4">
    <source>
        <dbReference type="ARBA" id="ARBA00022989"/>
    </source>
</evidence>
<dbReference type="PANTHER" id="PTHR19444">
    <property type="entry name" value="UNC-93 RELATED"/>
    <property type="match status" value="1"/>
</dbReference>
<gene>
    <name evidence="7" type="primary">CG4928</name>
    <name evidence="7" type="ORF">TNCT_576681</name>
</gene>
<dbReference type="AlphaFoldDB" id="A0A8X6GH07"/>
<evidence type="ECO:0000256" key="6">
    <source>
        <dbReference type="SAM" id="Phobius"/>
    </source>
</evidence>
<evidence type="ECO:0000256" key="3">
    <source>
        <dbReference type="ARBA" id="ARBA00022692"/>
    </source>
</evidence>
<feature type="transmembrane region" description="Helical" evidence="6">
    <location>
        <begin position="350"/>
        <end position="370"/>
    </location>
</feature>
<keyword evidence="4 6" id="KW-1133">Transmembrane helix</keyword>
<dbReference type="GO" id="GO:0015459">
    <property type="term" value="F:potassium channel regulator activity"/>
    <property type="evidence" value="ECO:0007669"/>
    <property type="project" value="TreeGrafter"/>
</dbReference>
<dbReference type="Pfam" id="PF07690">
    <property type="entry name" value="MFS_1"/>
    <property type="match status" value="1"/>
</dbReference>
<evidence type="ECO:0000313" key="8">
    <source>
        <dbReference type="Proteomes" id="UP000887116"/>
    </source>
</evidence>
<dbReference type="InterPro" id="IPR011701">
    <property type="entry name" value="MFS"/>
</dbReference>
<dbReference type="GO" id="GO:0005886">
    <property type="term" value="C:plasma membrane"/>
    <property type="evidence" value="ECO:0007669"/>
    <property type="project" value="TreeGrafter"/>
</dbReference>
<feature type="transmembrane region" description="Helical" evidence="6">
    <location>
        <begin position="415"/>
        <end position="433"/>
    </location>
</feature>
<keyword evidence="3 6" id="KW-0812">Transmembrane</keyword>
<proteinExistence type="inferred from homology"/>
<protein>
    <submittedName>
        <fullName evidence="7">UNC93-like protein</fullName>
    </submittedName>
</protein>
<comment type="subcellular location">
    <subcellularLocation>
        <location evidence="1">Membrane</location>
        <topology evidence="1">Multi-pass membrane protein</topology>
    </subcellularLocation>
</comment>
<comment type="caution">
    <text evidence="7">The sequence shown here is derived from an EMBL/GenBank/DDBJ whole genome shotgun (WGS) entry which is preliminary data.</text>
</comment>
<feature type="transmembrane region" description="Helical" evidence="6">
    <location>
        <begin position="43"/>
        <end position="60"/>
    </location>
</feature>
<reference evidence="7" key="1">
    <citation type="submission" date="2020-07" db="EMBL/GenBank/DDBJ databases">
        <title>Multicomponent nature underlies the extraordinary mechanical properties of spider dragline silk.</title>
        <authorList>
            <person name="Kono N."/>
            <person name="Nakamura H."/>
            <person name="Mori M."/>
            <person name="Yoshida Y."/>
            <person name="Ohtoshi R."/>
            <person name="Malay A.D."/>
            <person name="Moran D.A.P."/>
            <person name="Tomita M."/>
            <person name="Numata K."/>
            <person name="Arakawa K."/>
        </authorList>
    </citation>
    <scope>NUCLEOTIDE SEQUENCE</scope>
</reference>
<sequence length="471" mass="52461">MLQSTINKREGVGTVSQAVVYTSFGLSSLLLPNFVIKKFGTKNTLFIAILLYIPYIAANFHPSWTTLIPSAVLIGIGAALLWGSQCTYFNESSVIYCTLDEDGIGDILNQVTGSSSSRTSLEKLSECNSTHPSTEELHSSNNCKSGIVNSQLSIRHINRKSVEELNVRNLASVIVDRPQEITPKYRNSLKLQRDGDQVQMGEDILKKDVKRHLEDIKEEVEIVSKSSIKSISTGKRDSSLSENNSRKDAEDAEMYETYSAIDSANAFFFGCHGLAYYSAQIWKRTNLSNTFIPLCRNGQGFYTADVTKSYIACAWGTSHVGLVTIFYGLACALSSTVSGCLVHLLGRIPIFLLGQIGNIINYSFLLIWSPEVHHPYMFYLAAAMWGIITGLFWSQLQALYGVLFQGDEEAAFGSYYLYSSLGWTMSFLISNYICTSIKIYILCAISCIGIIGYLITERQYYLRKKEMNDPS</sequence>
<dbReference type="Pfam" id="PF05978">
    <property type="entry name" value="UNC-93"/>
    <property type="match status" value="1"/>
</dbReference>
<evidence type="ECO:0000256" key="2">
    <source>
        <dbReference type="ARBA" id="ARBA00009172"/>
    </source>
</evidence>
<dbReference type="EMBL" id="BMAO01005775">
    <property type="protein sequence ID" value="GFR03853.1"/>
    <property type="molecule type" value="Genomic_DNA"/>
</dbReference>
<evidence type="ECO:0000256" key="5">
    <source>
        <dbReference type="ARBA" id="ARBA00023136"/>
    </source>
</evidence>
<dbReference type="InterPro" id="IPR036259">
    <property type="entry name" value="MFS_trans_sf"/>
</dbReference>
<dbReference type="SUPFAM" id="SSF103473">
    <property type="entry name" value="MFS general substrate transporter"/>
    <property type="match status" value="1"/>
</dbReference>
<keyword evidence="8" id="KW-1185">Reference proteome</keyword>
<organism evidence="7 8">
    <name type="scientific">Trichonephila clavata</name>
    <name type="common">Joro spider</name>
    <name type="synonym">Nephila clavata</name>
    <dbReference type="NCBI Taxonomy" id="2740835"/>
    <lineage>
        <taxon>Eukaryota</taxon>
        <taxon>Metazoa</taxon>
        <taxon>Ecdysozoa</taxon>
        <taxon>Arthropoda</taxon>
        <taxon>Chelicerata</taxon>
        <taxon>Arachnida</taxon>
        <taxon>Araneae</taxon>
        <taxon>Araneomorphae</taxon>
        <taxon>Entelegynae</taxon>
        <taxon>Araneoidea</taxon>
        <taxon>Nephilidae</taxon>
        <taxon>Trichonephila</taxon>
    </lineage>
</organism>
<dbReference type="Proteomes" id="UP000887116">
    <property type="component" value="Unassembled WGS sequence"/>
</dbReference>
<dbReference type="GO" id="GO:0055120">
    <property type="term" value="C:striated muscle dense body"/>
    <property type="evidence" value="ECO:0007669"/>
    <property type="project" value="TreeGrafter"/>
</dbReference>
<dbReference type="GO" id="GO:0006937">
    <property type="term" value="P:regulation of muscle contraction"/>
    <property type="evidence" value="ECO:0007669"/>
    <property type="project" value="TreeGrafter"/>
</dbReference>
<dbReference type="InterPro" id="IPR051951">
    <property type="entry name" value="UNC-93_regulatory"/>
</dbReference>
<evidence type="ECO:0000313" key="7">
    <source>
        <dbReference type="EMBL" id="GFR03853.1"/>
    </source>
</evidence>